<name>A0ABR7L4R2_9PSEU</name>
<dbReference type="SUPFAM" id="SSF52467">
    <property type="entry name" value="DHS-like NAD/FAD-binding domain"/>
    <property type="match status" value="1"/>
</dbReference>
<protein>
    <recommendedName>
        <fullName evidence="1">protein acetyllysine N-acetyltransferase</fullName>
        <ecNumber evidence="1">2.3.1.286</ecNumber>
    </recommendedName>
</protein>
<evidence type="ECO:0000313" key="7">
    <source>
        <dbReference type="Proteomes" id="UP000734823"/>
    </source>
</evidence>
<evidence type="ECO:0000313" key="6">
    <source>
        <dbReference type="EMBL" id="MBC6447675.1"/>
    </source>
</evidence>
<reference evidence="6 7" key="1">
    <citation type="submission" date="2020-06" db="EMBL/GenBank/DDBJ databases">
        <title>Actinokineospora xiongansis sp. nov., isolated from soil of Baiyangdian.</title>
        <authorList>
            <person name="Zhang X."/>
        </authorList>
    </citation>
    <scope>NUCLEOTIDE SEQUENCE [LARGE SCALE GENOMIC DNA]</scope>
    <source>
        <strain evidence="6 7">HBU206404</strain>
    </source>
</reference>
<feature type="binding site" evidence="4">
    <location>
        <position position="127"/>
    </location>
    <ligand>
        <name>Zn(2+)</name>
        <dbReference type="ChEBI" id="CHEBI:29105"/>
    </ligand>
</feature>
<dbReference type="EC" id="2.3.1.286" evidence="1"/>
<dbReference type="PANTHER" id="PTHR11085:SF4">
    <property type="entry name" value="NAD-DEPENDENT PROTEIN DEACYLASE"/>
    <property type="match status" value="1"/>
</dbReference>
<evidence type="ECO:0000256" key="3">
    <source>
        <dbReference type="ARBA" id="ARBA00023027"/>
    </source>
</evidence>
<dbReference type="EMBL" id="JABVED010000005">
    <property type="protein sequence ID" value="MBC6447675.1"/>
    <property type="molecule type" value="Genomic_DNA"/>
</dbReference>
<keyword evidence="4" id="KW-0479">Metal-binding</keyword>
<dbReference type="Pfam" id="PF02146">
    <property type="entry name" value="SIR2"/>
    <property type="match status" value="1"/>
</dbReference>
<evidence type="ECO:0000256" key="4">
    <source>
        <dbReference type="PROSITE-ProRule" id="PRU00236"/>
    </source>
</evidence>
<feature type="active site" description="Proton acceptor" evidence="4">
    <location>
        <position position="119"/>
    </location>
</feature>
<feature type="domain" description="Deacetylase sirtuin-type" evidence="5">
    <location>
        <begin position="1"/>
        <end position="245"/>
    </location>
</feature>
<proteinExistence type="predicted"/>
<keyword evidence="7" id="KW-1185">Reference proteome</keyword>
<dbReference type="InterPro" id="IPR026591">
    <property type="entry name" value="Sirtuin_cat_small_dom_sf"/>
</dbReference>
<dbReference type="PANTHER" id="PTHR11085">
    <property type="entry name" value="NAD-DEPENDENT PROTEIN DEACYLASE SIRTUIN-5, MITOCHONDRIAL-RELATED"/>
    <property type="match status" value="1"/>
</dbReference>
<keyword evidence="3" id="KW-0520">NAD</keyword>
<keyword evidence="2" id="KW-0808">Transferase</keyword>
<dbReference type="RefSeq" id="WP_187220192.1">
    <property type="nucleotide sequence ID" value="NZ_JABVED010000005.1"/>
</dbReference>
<evidence type="ECO:0000256" key="1">
    <source>
        <dbReference type="ARBA" id="ARBA00012928"/>
    </source>
</evidence>
<dbReference type="InterPro" id="IPR029035">
    <property type="entry name" value="DHS-like_NAD/FAD-binding_dom"/>
</dbReference>
<dbReference type="Proteomes" id="UP000734823">
    <property type="component" value="Unassembled WGS sequence"/>
</dbReference>
<organism evidence="6 7">
    <name type="scientific">Actinokineospora xionganensis</name>
    <dbReference type="NCBI Taxonomy" id="2684470"/>
    <lineage>
        <taxon>Bacteria</taxon>
        <taxon>Bacillati</taxon>
        <taxon>Actinomycetota</taxon>
        <taxon>Actinomycetes</taxon>
        <taxon>Pseudonocardiales</taxon>
        <taxon>Pseudonocardiaceae</taxon>
        <taxon>Actinokineospora</taxon>
    </lineage>
</organism>
<feature type="binding site" evidence="4">
    <location>
        <position position="130"/>
    </location>
    <ligand>
        <name>Zn(2+)</name>
        <dbReference type="ChEBI" id="CHEBI:29105"/>
    </ligand>
</feature>
<gene>
    <name evidence="6" type="ORF">GPZ80_10875</name>
</gene>
<accession>A0ABR7L4R2</accession>
<sequence>MGTDRARKLIAAADRIVVLSGAGISTDSGIPDFRGPDGLWTKNPDAQRMSNLREYQRDPALRAQTWQARLVHPAWTAEPNAAHLALTRLEHAGRLAAIVTQNIDRLHQRAGSRRVIELHGTIFDTVCLSCADVRPMREALDRVAAGDADPPCPRCGGILKSATVSFGQALDRAVLDEARAVVESAELLMAVGSSLTVQPAAGLVGLAAQAGAAVVVCNASATPYDGVAEVVVRGPLSSVLPDLLG</sequence>
<dbReference type="CDD" id="cd01407">
    <property type="entry name" value="SIR2-fam"/>
    <property type="match status" value="1"/>
</dbReference>
<dbReference type="Gene3D" id="3.40.50.1220">
    <property type="entry name" value="TPP-binding domain"/>
    <property type="match status" value="1"/>
</dbReference>
<feature type="binding site" evidence="4">
    <location>
        <position position="155"/>
    </location>
    <ligand>
        <name>Zn(2+)</name>
        <dbReference type="ChEBI" id="CHEBI:29105"/>
    </ligand>
</feature>
<evidence type="ECO:0000259" key="5">
    <source>
        <dbReference type="PROSITE" id="PS50305"/>
    </source>
</evidence>
<comment type="caution">
    <text evidence="6">The sequence shown here is derived from an EMBL/GenBank/DDBJ whole genome shotgun (WGS) entry which is preliminary data.</text>
</comment>
<keyword evidence="4" id="KW-0862">Zinc</keyword>
<evidence type="ECO:0000256" key="2">
    <source>
        <dbReference type="ARBA" id="ARBA00022679"/>
    </source>
</evidence>
<dbReference type="Gene3D" id="3.30.1600.10">
    <property type="entry name" value="SIR2/SIRT2 'Small Domain"/>
    <property type="match status" value="1"/>
</dbReference>
<dbReference type="PROSITE" id="PS50305">
    <property type="entry name" value="SIRTUIN"/>
    <property type="match status" value="1"/>
</dbReference>
<feature type="binding site" evidence="4">
    <location>
        <position position="152"/>
    </location>
    <ligand>
        <name>Zn(2+)</name>
        <dbReference type="ChEBI" id="CHEBI:29105"/>
    </ligand>
</feature>
<dbReference type="InterPro" id="IPR026590">
    <property type="entry name" value="Ssirtuin_cat_dom"/>
</dbReference>
<dbReference type="InterPro" id="IPR003000">
    <property type="entry name" value="Sirtuin"/>
</dbReference>
<dbReference type="InterPro" id="IPR050134">
    <property type="entry name" value="NAD-dep_sirtuin_deacylases"/>
</dbReference>